<keyword evidence="2" id="KW-0677">Repeat</keyword>
<name>E3NPG1_CAERE</name>
<dbReference type="AlphaFoldDB" id="E3NPG1"/>
<dbReference type="InterPro" id="IPR001611">
    <property type="entry name" value="Leu-rich_rpt"/>
</dbReference>
<dbReference type="PROSITE" id="PS51450">
    <property type="entry name" value="LRR"/>
    <property type="match status" value="2"/>
</dbReference>
<accession>E3NPG1</accession>
<evidence type="ECO:0000259" key="4">
    <source>
        <dbReference type="Pfam" id="PF23598"/>
    </source>
</evidence>
<dbReference type="InParanoid" id="E3NPG1"/>
<sequence length="234" mass="26612">MSTGEMSSEYKDKQCGGAGQPLTKAENPDGRKILPNGMNRVHKVLTDEELAKGMSTRWTELEIHGKVKNLSPSLWQLTHLSALFLNNNQLQRLPPEISQLSNLTMLDISNNKLRSLPTELGDMITLCHLYLNNNQLRVLPYELGKLFRIQTLGLNGNPLSPEISKIYHETNGAQKILQFLLDHLTSKFSFLNGALKYPIGSPLESYRKTDQTSRYFNLVLMTDQVVLFYPYRMT</sequence>
<dbReference type="STRING" id="31234.E3NPG1"/>
<dbReference type="InterPro" id="IPR055414">
    <property type="entry name" value="LRR_R13L4/SHOC2-like"/>
</dbReference>
<dbReference type="InterPro" id="IPR032675">
    <property type="entry name" value="LRR_dom_sf"/>
</dbReference>
<dbReference type="FunFam" id="3.80.10.10:FF:000343">
    <property type="entry name" value="CCR4-NOT transcription complex subunit"/>
    <property type="match status" value="1"/>
</dbReference>
<feature type="region of interest" description="Disordered" evidence="3">
    <location>
        <begin position="1"/>
        <end position="36"/>
    </location>
</feature>
<dbReference type="EMBL" id="DS269366">
    <property type="protein sequence ID" value="EFP13168.1"/>
    <property type="molecule type" value="Genomic_DNA"/>
</dbReference>
<dbReference type="Pfam" id="PF23598">
    <property type="entry name" value="LRR_14"/>
    <property type="match status" value="1"/>
</dbReference>
<keyword evidence="6" id="KW-1185">Reference proteome</keyword>
<dbReference type="SMART" id="SM00369">
    <property type="entry name" value="LRR_TYP"/>
    <property type="match status" value="3"/>
</dbReference>
<dbReference type="InterPro" id="IPR003591">
    <property type="entry name" value="Leu-rich_rpt_typical-subtyp"/>
</dbReference>
<dbReference type="SUPFAM" id="SSF52058">
    <property type="entry name" value="L domain-like"/>
    <property type="match status" value="1"/>
</dbReference>
<dbReference type="Proteomes" id="UP000008281">
    <property type="component" value="Unassembled WGS sequence"/>
</dbReference>
<reference evidence="5" key="1">
    <citation type="submission" date="2007-07" db="EMBL/GenBank/DDBJ databases">
        <title>PCAP assembly of the Caenorhabditis remanei genome.</title>
        <authorList>
            <consortium name="The Caenorhabditis remanei Sequencing Consortium"/>
            <person name="Wilson R.K."/>
        </authorList>
    </citation>
    <scope>NUCLEOTIDE SEQUENCE [LARGE SCALE GENOMIC DNA]</scope>
    <source>
        <strain evidence="5">PB4641</strain>
    </source>
</reference>
<dbReference type="GO" id="GO:0005737">
    <property type="term" value="C:cytoplasm"/>
    <property type="evidence" value="ECO:0007669"/>
    <property type="project" value="TreeGrafter"/>
</dbReference>
<gene>
    <name evidence="5" type="ORF">CRE_29267</name>
</gene>
<dbReference type="Gene3D" id="3.80.10.10">
    <property type="entry name" value="Ribonuclease Inhibitor"/>
    <property type="match status" value="1"/>
</dbReference>
<dbReference type="OrthoDB" id="428734at2759"/>
<evidence type="ECO:0000256" key="3">
    <source>
        <dbReference type="SAM" id="MobiDB-lite"/>
    </source>
</evidence>
<evidence type="ECO:0000313" key="6">
    <source>
        <dbReference type="Proteomes" id="UP000008281"/>
    </source>
</evidence>
<dbReference type="eggNOG" id="KOG0620">
    <property type="taxonomic scope" value="Eukaryota"/>
</dbReference>
<proteinExistence type="predicted"/>
<dbReference type="InterPro" id="IPR050216">
    <property type="entry name" value="LRR_domain-containing"/>
</dbReference>
<feature type="domain" description="Disease resistance R13L4/SHOC-2-like LRR" evidence="4">
    <location>
        <begin position="72"/>
        <end position="154"/>
    </location>
</feature>
<keyword evidence="1" id="KW-0433">Leucine-rich repeat</keyword>
<evidence type="ECO:0000256" key="1">
    <source>
        <dbReference type="ARBA" id="ARBA00022614"/>
    </source>
</evidence>
<protein>
    <recommendedName>
        <fullName evidence="4">Disease resistance R13L4/SHOC-2-like LRR domain-containing protein</fullName>
    </recommendedName>
</protein>
<organism evidence="6">
    <name type="scientific">Caenorhabditis remanei</name>
    <name type="common">Caenorhabditis vulgaris</name>
    <dbReference type="NCBI Taxonomy" id="31234"/>
    <lineage>
        <taxon>Eukaryota</taxon>
        <taxon>Metazoa</taxon>
        <taxon>Ecdysozoa</taxon>
        <taxon>Nematoda</taxon>
        <taxon>Chromadorea</taxon>
        <taxon>Rhabditida</taxon>
        <taxon>Rhabditina</taxon>
        <taxon>Rhabditomorpha</taxon>
        <taxon>Rhabditoidea</taxon>
        <taxon>Rhabditidae</taxon>
        <taxon>Peloderinae</taxon>
        <taxon>Caenorhabditis</taxon>
    </lineage>
</organism>
<dbReference type="KEGG" id="crq:GCK72_014289"/>
<dbReference type="HOGENOM" id="CLU_000288_18_16_1"/>
<evidence type="ECO:0000256" key="2">
    <source>
        <dbReference type="ARBA" id="ARBA00022737"/>
    </source>
</evidence>
<evidence type="ECO:0000313" key="5">
    <source>
        <dbReference type="EMBL" id="EFP13168.1"/>
    </source>
</evidence>
<dbReference type="PANTHER" id="PTHR48051:SF1">
    <property type="entry name" value="RAS SUPPRESSOR PROTEIN 1"/>
    <property type="match status" value="1"/>
</dbReference>
<dbReference type="PANTHER" id="PTHR48051">
    <property type="match status" value="1"/>
</dbReference>